<dbReference type="InterPro" id="IPR002104">
    <property type="entry name" value="Integrase_catalytic"/>
</dbReference>
<sequence>MTARIYRWPGALVPPPLAPSLGPPTSPPTGAGPVAVPKPRRKPKAPALPAVPTPARPPRELTEQEQALQDKMLRAYYEGRRPSRNHAKSSIQNDQIAVRQLLAFIGQPLWELTENDFEVWSAHLGLTKGDAPRTQRRKQTAIATLLRYLSRNLALQNEARAMGGELREIAHSENRVVHTTDQAPKRHRRYLSAMEFQEVVQVLDVAIELAIRSKPRCVRTLLRDKAMFNTYYAFGLRMSEGHALNVTSFRANPDIRELGRFGFADVYGKGSNGSGPRFRSIPAINPSIREVLEWYLTVVRPLFPPRDLEEPAMWLSEQGTRLCRSEIDTRFKQLLQVCGIDPSTMSTHGLRHMSVSHEAEANVPLHFTQQRHGHAHASTTQVYTHLPEAFIRDRARQLVKQHLKKKEST</sequence>
<dbReference type="EMBL" id="CP093547">
    <property type="protein sequence ID" value="UNP30077.1"/>
    <property type="molecule type" value="Genomic_DNA"/>
</dbReference>
<dbReference type="PROSITE" id="PS51898">
    <property type="entry name" value="TYR_RECOMBINASE"/>
    <property type="match status" value="1"/>
</dbReference>
<dbReference type="SUPFAM" id="SSF56349">
    <property type="entry name" value="DNA breaking-rejoining enzymes"/>
    <property type="match status" value="1"/>
</dbReference>
<organism evidence="7 8">
    <name type="scientific">Lysobacter gummosus</name>
    <dbReference type="NCBI Taxonomy" id="262324"/>
    <lineage>
        <taxon>Bacteria</taxon>
        <taxon>Pseudomonadati</taxon>
        <taxon>Pseudomonadota</taxon>
        <taxon>Gammaproteobacteria</taxon>
        <taxon>Lysobacterales</taxon>
        <taxon>Lysobacteraceae</taxon>
        <taxon>Lysobacter</taxon>
    </lineage>
</organism>
<dbReference type="InterPro" id="IPR050090">
    <property type="entry name" value="Tyrosine_recombinase_XerCD"/>
</dbReference>
<dbReference type="InterPro" id="IPR013762">
    <property type="entry name" value="Integrase-like_cat_sf"/>
</dbReference>
<protein>
    <submittedName>
        <fullName evidence="7">Tyrosine-type recombinase/integrase</fullName>
    </submittedName>
</protein>
<feature type="domain" description="Tyr recombinase" evidence="6">
    <location>
        <begin position="186"/>
        <end position="396"/>
    </location>
</feature>
<evidence type="ECO:0000313" key="7">
    <source>
        <dbReference type="EMBL" id="UNP30077.1"/>
    </source>
</evidence>
<evidence type="ECO:0000256" key="3">
    <source>
        <dbReference type="ARBA" id="ARBA00023125"/>
    </source>
</evidence>
<feature type="compositionally biased region" description="Low complexity" evidence="5">
    <location>
        <begin position="28"/>
        <end position="37"/>
    </location>
</feature>
<dbReference type="RefSeq" id="WP_057941358.1">
    <property type="nucleotide sequence ID" value="NZ_CP011131.1"/>
</dbReference>
<comment type="similarity">
    <text evidence="1">Belongs to the 'phage' integrase family.</text>
</comment>
<evidence type="ECO:0000256" key="5">
    <source>
        <dbReference type="SAM" id="MobiDB-lite"/>
    </source>
</evidence>
<accession>A0ABY3XBS5</accession>
<gene>
    <name evidence="7" type="ORF">MOV92_01955</name>
</gene>
<keyword evidence="8" id="KW-1185">Reference proteome</keyword>
<evidence type="ECO:0000256" key="4">
    <source>
        <dbReference type="ARBA" id="ARBA00023172"/>
    </source>
</evidence>
<evidence type="ECO:0000313" key="8">
    <source>
        <dbReference type="Proteomes" id="UP000829194"/>
    </source>
</evidence>
<dbReference type="Proteomes" id="UP000829194">
    <property type="component" value="Chromosome"/>
</dbReference>
<proteinExistence type="inferred from homology"/>
<dbReference type="InterPro" id="IPR011010">
    <property type="entry name" value="DNA_brk_join_enz"/>
</dbReference>
<name>A0ABY3XBS5_9GAMM</name>
<feature type="compositionally biased region" description="Pro residues" evidence="5">
    <location>
        <begin position="12"/>
        <end position="27"/>
    </location>
</feature>
<dbReference type="Pfam" id="PF00589">
    <property type="entry name" value="Phage_integrase"/>
    <property type="match status" value="1"/>
</dbReference>
<dbReference type="PANTHER" id="PTHR30349">
    <property type="entry name" value="PHAGE INTEGRASE-RELATED"/>
    <property type="match status" value="1"/>
</dbReference>
<evidence type="ECO:0000259" key="6">
    <source>
        <dbReference type="PROSITE" id="PS51898"/>
    </source>
</evidence>
<keyword evidence="3" id="KW-0238">DNA-binding</keyword>
<evidence type="ECO:0000256" key="1">
    <source>
        <dbReference type="ARBA" id="ARBA00008857"/>
    </source>
</evidence>
<keyword evidence="2" id="KW-0229">DNA integration</keyword>
<reference evidence="7 8" key="1">
    <citation type="submission" date="2022-03" db="EMBL/GenBank/DDBJ databases">
        <title>Complete genome sequence of Lysobacter capsici VKM B-2533 and Lysobacter gummosus 10.1.1, promising sources of lytic agents.</title>
        <authorList>
            <person name="Tarlachkov S.V."/>
            <person name="Kudryakova I.V."/>
            <person name="Afoshin A.S."/>
            <person name="Leontyevskaya E.A."/>
            <person name="Leontyevskaya N.V."/>
        </authorList>
    </citation>
    <scope>NUCLEOTIDE SEQUENCE [LARGE SCALE GENOMIC DNA]</scope>
    <source>
        <strain evidence="7 8">10.1.1</strain>
    </source>
</reference>
<feature type="region of interest" description="Disordered" evidence="5">
    <location>
        <begin position="1"/>
        <end position="63"/>
    </location>
</feature>
<dbReference type="PANTHER" id="PTHR30349:SF41">
    <property type="entry name" value="INTEGRASE_RECOMBINASE PROTEIN MJ0367-RELATED"/>
    <property type="match status" value="1"/>
</dbReference>
<dbReference type="Gene3D" id="1.10.443.10">
    <property type="entry name" value="Intergrase catalytic core"/>
    <property type="match status" value="1"/>
</dbReference>
<evidence type="ECO:0000256" key="2">
    <source>
        <dbReference type="ARBA" id="ARBA00022908"/>
    </source>
</evidence>
<keyword evidence="4" id="KW-0233">DNA recombination</keyword>